<protein>
    <submittedName>
        <fullName evidence="1">Uncharacterized protein</fullName>
    </submittedName>
</protein>
<evidence type="ECO:0000313" key="1">
    <source>
        <dbReference type="EMBL" id="UJG42030.1"/>
    </source>
</evidence>
<proteinExistence type="predicted"/>
<dbReference type="AlphaFoldDB" id="A0A9Y1BNC6"/>
<reference evidence="1" key="1">
    <citation type="journal article" date="2022" name="Nat. Microbiol.">
        <title>Unique mobile elements and scalable gene flow at the prokaryote-eukaryote boundary revealed by circularized Asgard archaea genomes.</title>
        <authorList>
            <person name="Wu F."/>
            <person name="Speth D.R."/>
            <person name="Philosof A."/>
            <person name="Cremiere A."/>
            <person name="Narayanan A."/>
            <person name="Barco R.A."/>
            <person name="Connon S.A."/>
            <person name="Amend J.P."/>
            <person name="Antoshechkin I.A."/>
            <person name="Orphan V.J."/>
        </authorList>
    </citation>
    <scope>NUCLEOTIDE SEQUENCE</scope>
    <source>
        <strain evidence="1">PM71</strain>
    </source>
</reference>
<dbReference type="EMBL" id="CP084166">
    <property type="protein sequence ID" value="UJG42030.1"/>
    <property type="molecule type" value="Genomic_DNA"/>
</dbReference>
<organism evidence="1">
    <name type="scientific">Candidatus Heimdallarchaeum aukensis</name>
    <dbReference type="NCBI Taxonomy" id="2876573"/>
    <lineage>
        <taxon>Archaea</taxon>
        <taxon>Promethearchaeati</taxon>
        <taxon>Candidatus Heimdallarchaeota</taxon>
        <taxon>Candidatus Heimdallarchaeia (ex Rinke et al. 2021) (nom. nud.)</taxon>
        <taxon>Candidatus Heimdallarchaeales</taxon>
        <taxon>Candidatus Heimdallarchaeaceae</taxon>
        <taxon>Candidatus Heimdallarchaeum</taxon>
    </lineage>
</organism>
<gene>
    <name evidence="1" type="ORF">K9W45_06085</name>
</gene>
<name>A0A9Y1BNC6_9ARCH</name>
<accession>A0A9Y1BNC6</accession>
<dbReference type="Proteomes" id="UP001201020">
    <property type="component" value="Chromosome"/>
</dbReference>
<sequence length="148" mass="17284">MYADSQEIFHLATQLQRINYLGHVQTFQIEFDYLEEEMKKKLLDVFNDSTGIGQFKSDMIIIEQVGERDFLKTVETFQYIAKVMGDLSAIDSITALVEINYKNDVHFIVVSFVPPDSLELISTSESKLYFELLNYVRTKWAFSKTFIR</sequence>